<keyword evidence="2" id="KW-1185">Reference proteome</keyword>
<protein>
    <submittedName>
        <fullName evidence="1">GH3 auxin-responsive promoter</fullName>
    </submittedName>
</protein>
<name>A0ACB8API7_9AGAM</name>
<organism evidence="1 2">
    <name type="scientific">Hygrophoropsis aurantiaca</name>
    <dbReference type="NCBI Taxonomy" id="72124"/>
    <lineage>
        <taxon>Eukaryota</taxon>
        <taxon>Fungi</taxon>
        <taxon>Dikarya</taxon>
        <taxon>Basidiomycota</taxon>
        <taxon>Agaricomycotina</taxon>
        <taxon>Agaricomycetes</taxon>
        <taxon>Agaricomycetidae</taxon>
        <taxon>Boletales</taxon>
        <taxon>Coniophorineae</taxon>
        <taxon>Hygrophoropsidaceae</taxon>
        <taxon>Hygrophoropsis</taxon>
    </lineage>
</organism>
<comment type="caution">
    <text evidence="1">The sequence shown here is derived from an EMBL/GenBank/DDBJ whole genome shotgun (WGS) entry which is preliminary data.</text>
</comment>
<dbReference type="EMBL" id="MU267600">
    <property type="protein sequence ID" value="KAH7915456.1"/>
    <property type="molecule type" value="Genomic_DNA"/>
</dbReference>
<sequence>MSSINEYPPAPITTLTPELFEGLQKRTQAVLSYLVNTNSISTFFKESDILSNFRHALSDTDATTLSSTDPGRLLSIYHHNVALSVYENYHPFVSRFFEKPCQTSSIENMMAPGLPYFIAHSSGTSGGATKHFPKYRHPEHMSTSTSQTMQASNPVSKQGGKNCIAFSLGYRQVVTPLNDEGEIESQIPVCLMSSGTIRMYSEMKVERDPIYKTIRIPNNSSPLACSFIPNYKSFLFMHALFALQEPRVELINTMFTTIFRDMCRIIEEQWETLVQCLDEGTVPDLESVDYVKDNLQTFLEPSSERASELRRIGKAISSPGWFTKIWPGLKTVVAISSGPFATVVPEIRHYIGPDVVLQTLGINCSEAFLALAYDNRDPSLYKVVGSDDIIEFLPIDQPEESEYLTQTWNVEVGKKYEVILTTRDGFWRYRLGDVVEIVGFDPRDGQPIIHYLERRNVHIRLANEITTEAQLREAISSVSQLLGGISEFCVSPDYRQSIPRYAFFVEPHSNSAIDSTAQLAPAILHKYLQDTNENYLRDSMAGKIDTPSVHILKQGTFSDFREWKIRETNSASGQIKVPPVIWDEATRTWLLERVIEGF</sequence>
<dbReference type="Proteomes" id="UP000790377">
    <property type="component" value="Unassembled WGS sequence"/>
</dbReference>
<evidence type="ECO:0000313" key="1">
    <source>
        <dbReference type="EMBL" id="KAH7915456.1"/>
    </source>
</evidence>
<proteinExistence type="predicted"/>
<accession>A0ACB8API7</accession>
<gene>
    <name evidence="1" type="ORF">BJ138DRAFT_1122658</name>
</gene>
<evidence type="ECO:0000313" key="2">
    <source>
        <dbReference type="Proteomes" id="UP000790377"/>
    </source>
</evidence>
<reference evidence="1" key="1">
    <citation type="journal article" date="2021" name="New Phytol.">
        <title>Evolutionary innovations through gain and loss of genes in the ectomycorrhizal Boletales.</title>
        <authorList>
            <person name="Wu G."/>
            <person name="Miyauchi S."/>
            <person name="Morin E."/>
            <person name="Kuo A."/>
            <person name="Drula E."/>
            <person name="Varga T."/>
            <person name="Kohler A."/>
            <person name="Feng B."/>
            <person name="Cao Y."/>
            <person name="Lipzen A."/>
            <person name="Daum C."/>
            <person name="Hundley H."/>
            <person name="Pangilinan J."/>
            <person name="Johnson J."/>
            <person name="Barry K."/>
            <person name="LaButti K."/>
            <person name="Ng V."/>
            <person name="Ahrendt S."/>
            <person name="Min B."/>
            <person name="Choi I.G."/>
            <person name="Park H."/>
            <person name="Plett J.M."/>
            <person name="Magnuson J."/>
            <person name="Spatafora J.W."/>
            <person name="Nagy L.G."/>
            <person name="Henrissat B."/>
            <person name="Grigoriev I.V."/>
            <person name="Yang Z.L."/>
            <person name="Xu J."/>
            <person name="Martin F.M."/>
        </authorList>
    </citation>
    <scope>NUCLEOTIDE SEQUENCE</scope>
    <source>
        <strain evidence="1">ATCC 28755</strain>
    </source>
</reference>